<protein>
    <submittedName>
        <fullName evidence="1">Uncharacterized protein</fullName>
    </submittedName>
</protein>
<organism evidence="1 2">
    <name type="scientific">Blastochloris tepida</name>
    <dbReference type="NCBI Taxonomy" id="2233851"/>
    <lineage>
        <taxon>Bacteria</taxon>
        <taxon>Pseudomonadati</taxon>
        <taxon>Pseudomonadota</taxon>
        <taxon>Alphaproteobacteria</taxon>
        <taxon>Hyphomicrobiales</taxon>
        <taxon>Blastochloridaceae</taxon>
        <taxon>Blastochloris</taxon>
    </lineage>
</organism>
<dbReference type="AlphaFoldDB" id="A0A348FYK0"/>
<dbReference type="KEGG" id="blag:BLTE_10680"/>
<dbReference type="Proteomes" id="UP000266934">
    <property type="component" value="Chromosome"/>
</dbReference>
<dbReference type="RefSeq" id="WP_126398249.1">
    <property type="nucleotide sequence ID" value="NZ_AP018907.1"/>
</dbReference>
<proteinExistence type="predicted"/>
<name>A0A348FYK0_9HYPH</name>
<accession>A0A348FYK0</accession>
<sequence>MTIDRIRRMATALCRARTIIQAERDTVLECGSDLDTEGDPIPGTADDMTAEVVAELDAVLAEIDEALA</sequence>
<dbReference type="EMBL" id="AP018907">
    <property type="protein sequence ID" value="BBF92383.1"/>
    <property type="molecule type" value="Genomic_DNA"/>
</dbReference>
<keyword evidence="2" id="KW-1185">Reference proteome</keyword>
<gene>
    <name evidence="1" type="ORF">BLTE_10680</name>
</gene>
<reference evidence="1 2" key="1">
    <citation type="submission" date="2018-08" db="EMBL/GenBank/DDBJ databases">
        <title>Complete genome sequencing of Blastochloris tepida GI.</title>
        <authorList>
            <person name="Tsukatani Y."/>
            <person name="Mori H."/>
        </authorList>
    </citation>
    <scope>NUCLEOTIDE SEQUENCE [LARGE SCALE GENOMIC DNA]</scope>
    <source>
        <strain evidence="1 2">GI</strain>
    </source>
</reference>
<evidence type="ECO:0000313" key="2">
    <source>
        <dbReference type="Proteomes" id="UP000266934"/>
    </source>
</evidence>
<evidence type="ECO:0000313" key="1">
    <source>
        <dbReference type="EMBL" id="BBF92383.1"/>
    </source>
</evidence>